<dbReference type="PROSITE" id="PS00108">
    <property type="entry name" value="PROTEIN_KINASE_ST"/>
    <property type="match status" value="1"/>
</dbReference>
<evidence type="ECO:0000313" key="3">
    <source>
        <dbReference type="EMBL" id="RFN52094.1"/>
    </source>
</evidence>
<accession>A0A395MW30</accession>
<dbReference type="AlphaFoldDB" id="A0A395MW30"/>
<name>A0A395MW30_9HYPO</name>
<evidence type="ECO:0000259" key="2">
    <source>
        <dbReference type="PROSITE" id="PS50011"/>
    </source>
</evidence>
<keyword evidence="3" id="KW-0418">Kinase</keyword>
<dbReference type="GO" id="GO:0005524">
    <property type="term" value="F:ATP binding"/>
    <property type="evidence" value="ECO:0007669"/>
    <property type="project" value="InterPro"/>
</dbReference>
<dbReference type="GO" id="GO:0005737">
    <property type="term" value="C:cytoplasm"/>
    <property type="evidence" value="ECO:0007669"/>
    <property type="project" value="TreeGrafter"/>
</dbReference>
<feature type="region of interest" description="Disordered" evidence="1">
    <location>
        <begin position="1"/>
        <end position="21"/>
    </location>
</feature>
<evidence type="ECO:0000256" key="1">
    <source>
        <dbReference type="SAM" id="MobiDB-lite"/>
    </source>
</evidence>
<dbReference type="PANTHER" id="PTHR44167">
    <property type="entry name" value="OVARIAN-SPECIFIC SERINE/THREONINE-PROTEIN KINASE LOK-RELATED"/>
    <property type="match status" value="1"/>
</dbReference>
<dbReference type="Pfam" id="PF07714">
    <property type="entry name" value="PK_Tyr_Ser-Thr"/>
    <property type="match status" value="1"/>
</dbReference>
<keyword evidence="4" id="KW-1185">Reference proteome</keyword>
<dbReference type="Proteomes" id="UP000265631">
    <property type="component" value="Unassembled WGS sequence"/>
</dbReference>
<dbReference type="PANTHER" id="PTHR44167:SF24">
    <property type="entry name" value="SERINE_THREONINE-PROTEIN KINASE CHK2"/>
    <property type="match status" value="1"/>
</dbReference>
<feature type="domain" description="Protein kinase" evidence="2">
    <location>
        <begin position="72"/>
        <end position="417"/>
    </location>
</feature>
<keyword evidence="3" id="KW-0808">Transferase</keyword>
<gene>
    <name evidence="3" type="ORF">FIE12Z_3646</name>
</gene>
<dbReference type="SUPFAM" id="SSF56112">
    <property type="entry name" value="Protein kinase-like (PK-like)"/>
    <property type="match status" value="1"/>
</dbReference>
<reference evidence="3 4" key="1">
    <citation type="journal article" date="2018" name="PLoS Pathog.">
        <title>Evolution of structural diversity of trichothecenes, a family of toxins produced by plant pathogenic and entomopathogenic fungi.</title>
        <authorList>
            <person name="Proctor R.H."/>
            <person name="McCormick S.P."/>
            <person name="Kim H.S."/>
            <person name="Cardoza R.E."/>
            <person name="Stanley A.M."/>
            <person name="Lindo L."/>
            <person name="Kelly A."/>
            <person name="Brown D.W."/>
            <person name="Lee T."/>
            <person name="Vaughan M.M."/>
            <person name="Alexander N.J."/>
            <person name="Busman M."/>
            <person name="Gutierrez S."/>
        </authorList>
    </citation>
    <scope>NUCLEOTIDE SEQUENCE [LARGE SCALE GENOMIC DNA]</scope>
    <source>
        <strain evidence="3 4">NRRL 13405</strain>
    </source>
</reference>
<organism evidence="3 4">
    <name type="scientific">Fusarium flagelliforme</name>
    <dbReference type="NCBI Taxonomy" id="2675880"/>
    <lineage>
        <taxon>Eukaryota</taxon>
        <taxon>Fungi</taxon>
        <taxon>Dikarya</taxon>
        <taxon>Ascomycota</taxon>
        <taxon>Pezizomycotina</taxon>
        <taxon>Sordariomycetes</taxon>
        <taxon>Hypocreomycetidae</taxon>
        <taxon>Hypocreales</taxon>
        <taxon>Nectriaceae</taxon>
        <taxon>Fusarium</taxon>
        <taxon>Fusarium incarnatum-equiseti species complex</taxon>
    </lineage>
</organism>
<dbReference type="InterPro" id="IPR008271">
    <property type="entry name" value="Ser/Thr_kinase_AS"/>
</dbReference>
<proteinExistence type="predicted"/>
<dbReference type="EMBL" id="PXXK01000077">
    <property type="protein sequence ID" value="RFN52094.1"/>
    <property type="molecule type" value="Genomic_DNA"/>
</dbReference>
<dbReference type="PROSITE" id="PS50011">
    <property type="entry name" value="PROTEIN_KINASE_DOM"/>
    <property type="match status" value="1"/>
</dbReference>
<dbReference type="STRING" id="2594813.A0A395MW30"/>
<dbReference type="InterPro" id="IPR001245">
    <property type="entry name" value="Ser-Thr/Tyr_kinase_cat_dom"/>
</dbReference>
<comment type="caution">
    <text evidence="3">The sequence shown here is derived from an EMBL/GenBank/DDBJ whole genome shotgun (WGS) entry which is preliminary data.</text>
</comment>
<evidence type="ECO:0000313" key="4">
    <source>
        <dbReference type="Proteomes" id="UP000265631"/>
    </source>
</evidence>
<keyword evidence="3" id="KW-0723">Serine/threonine-protein kinase</keyword>
<dbReference type="Gene3D" id="1.10.510.10">
    <property type="entry name" value="Transferase(Phosphotransferase) domain 1"/>
    <property type="match status" value="1"/>
</dbReference>
<protein>
    <submittedName>
        <fullName evidence="3">Serine/threonine protein kinase</fullName>
    </submittedName>
</protein>
<sequence>MALLGGTENERQRAEQPYGLPQGKEKLKSILGSVEDATRFYGMQHHFCVIVIGSSELVTIKRNEMRSLPLIYGDEKNLGSGSFGKVETVTIAAHHLTTTTGDFTQTNTSKKVLARKSFADSVNPSKDFKKELQTIRKIVRSHSINKHILTSVAAIDDETSNPQYYLLMPLADMDLQTFMETDQKLDMSDKANFIGCIMGLADGLKYLHGGEIRDTDGEHICYHLDLKADNIFVFFEDTDAKFPESCDYGKMVWKLGDFGISRVKVVEPGQRKGPGRVLDAATPTANTRWLYHSSPPEAEKEEKQMNEKSDVWSFGCLISFIFTFMERGSQGLTDFANKRYDGREVGIDVFWDNRKPIYTIHKQVLLHHKSLVEEARKRSSVEGAAVSSMLKFLEEKVFQIEQSKRCDARDILHHLRKIQEQLKRPVAEEPFSKSFKTTLRRYRAAAGNIFESRPPRKEESVNIWRWRLQDRKISFQGCESSPDQNFFVYWNETVIQLFVRRSMREDQDLETVSTASPATIDKCWKAVKLTNRYLIALTTAKEQKCYIYRVEGVGKLDMFTSISLEKNREIDFLSVCSQDDSMACILRDPSGRGTKLYTARIQYRDLEHNETADTTEPKEEHYLFDQKFMELGQLPISEVKHLNLQAHRHCYVVTQQKSKPLDLSVTLFSLETATSLRKTLRLKSYENTEAWLFADIACFPIITGLSSDEPKPRAILVTHSEQLWYFEPNESETGLTAIPHPPITSYYIRRIGKCHRTDRIFALAKRAGKGSIVLLEIGLRPNNVDPKVTEVAILDGLTKDERLNLNIHYDAGVTTVSVMSVATRRQDCVYKKPFTKVAQKGFVKQYMVKQEGSRSENGRAKDEYPNHWCDNKFVRAFVQIEEAHAEKSTKEGAGAVAAVLLELPMGSSCRLLKRISLVAAEVFTECRESGQYIRRTCQENWYLCQASF</sequence>
<dbReference type="InterPro" id="IPR000719">
    <property type="entry name" value="Prot_kinase_dom"/>
</dbReference>
<dbReference type="SMART" id="SM00220">
    <property type="entry name" value="S_TKc"/>
    <property type="match status" value="1"/>
</dbReference>
<dbReference type="GO" id="GO:0004674">
    <property type="term" value="F:protein serine/threonine kinase activity"/>
    <property type="evidence" value="ECO:0007669"/>
    <property type="project" value="UniProtKB-KW"/>
</dbReference>
<dbReference type="InterPro" id="IPR011009">
    <property type="entry name" value="Kinase-like_dom_sf"/>
</dbReference>
<dbReference type="GO" id="GO:0044773">
    <property type="term" value="P:mitotic DNA damage checkpoint signaling"/>
    <property type="evidence" value="ECO:0007669"/>
    <property type="project" value="TreeGrafter"/>
</dbReference>
<dbReference type="GO" id="GO:0005634">
    <property type="term" value="C:nucleus"/>
    <property type="evidence" value="ECO:0007669"/>
    <property type="project" value="TreeGrafter"/>
</dbReference>